<feature type="domain" description="Major facilitator superfamily (MFS) profile" evidence="7">
    <location>
        <begin position="16"/>
        <end position="217"/>
    </location>
</feature>
<evidence type="ECO:0000256" key="5">
    <source>
        <dbReference type="ARBA" id="ARBA00023136"/>
    </source>
</evidence>
<evidence type="ECO:0000313" key="9">
    <source>
        <dbReference type="Proteomes" id="UP000821837"/>
    </source>
</evidence>
<keyword evidence="3 6" id="KW-0812">Transmembrane</keyword>
<dbReference type="GO" id="GO:0022857">
    <property type="term" value="F:transmembrane transporter activity"/>
    <property type="evidence" value="ECO:0007669"/>
    <property type="project" value="InterPro"/>
</dbReference>
<dbReference type="InterPro" id="IPR020846">
    <property type="entry name" value="MFS_dom"/>
</dbReference>
<feature type="transmembrane region" description="Helical" evidence="6">
    <location>
        <begin position="174"/>
        <end position="196"/>
    </location>
</feature>
<proteinExistence type="predicted"/>
<evidence type="ECO:0000259" key="7">
    <source>
        <dbReference type="PROSITE" id="PS50850"/>
    </source>
</evidence>
<dbReference type="InterPro" id="IPR052983">
    <property type="entry name" value="MFS_Riboflavin_Transporter"/>
</dbReference>
<evidence type="ECO:0000256" key="3">
    <source>
        <dbReference type="ARBA" id="ARBA00022692"/>
    </source>
</evidence>
<evidence type="ECO:0000256" key="4">
    <source>
        <dbReference type="ARBA" id="ARBA00022989"/>
    </source>
</evidence>
<name>A0A9D4PYJ7_RHISA</name>
<dbReference type="PROSITE" id="PS50850">
    <property type="entry name" value="MFS"/>
    <property type="match status" value="1"/>
</dbReference>
<dbReference type="Pfam" id="PF07690">
    <property type="entry name" value="MFS_1"/>
    <property type="match status" value="1"/>
</dbReference>
<comment type="subcellular location">
    <subcellularLocation>
        <location evidence="1">Membrane</location>
        <topology evidence="1">Multi-pass membrane protein</topology>
    </subcellularLocation>
</comment>
<reference evidence="8" key="2">
    <citation type="submission" date="2021-09" db="EMBL/GenBank/DDBJ databases">
        <authorList>
            <person name="Jia N."/>
            <person name="Wang J."/>
            <person name="Shi W."/>
            <person name="Du L."/>
            <person name="Sun Y."/>
            <person name="Zhan W."/>
            <person name="Jiang J."/>
            <person name="Wang Q."/>
            <person name="Zhang B."/>
            <person name="Ji P."/>
            <person name="Sakyi L.B."/>
            <person name="Cui X."/>
            <person name="Yuan T."/>
            <person name="Jiang B."/>
            <person name="Yang W."/>
            <person name="Lam T.T.-Y."/>
            <person name="Chang Q."/>
            <person name="Ding S."/>
            <person name="Wang X."/>
            <person name="Zhu J."/>
            <person name="Ruan X."/>
            <person name="Zhao L."/>
            <person name="Wei J."/>
            <person name="Que T."/>
            <person name="Du C."/>
            <person name="Cheng J."/>
            <person name="Dai P."/>
            <person name="Han X."/>
            <person name="Huang E."/>
            <person name="Gao Y."/>
            <person name="Liu J."/>
            <person name="Shao H."/>
            <person name="Ye R."/>
            <person name="Li L."/>
            <person name="Wei W."/>
            <person name="Wang X."/>
            <person name="Wang C."/>
            <person name="Huo Q."/>
            <person name="Li W."/>
            <person name="Guo W."/>
            <person name="Chen H."/>
            <person name="Chen S."/>
            <person name="Zhou L."/>
            <person name="Zhou L."/>
            <person name="Ni X."/>
            <person name="Tian J."/>
            <person name="Zhou Y."/>
            <person name="Sheng Y."/>
            <person name="Liu T."/>
            <person name="Pan Y."/>
            <person name="Xia L."/>
            <person name="Li J."/>
            <person name="Zhao F."/>
            <person name="Cao W."/>
        </authorList>
    </citation>
    <scope>NUCLEOTIDE SEQUENCE</scope>
    <source>
        <strain evidence="8">Rsan-2018</strain>
        <tissue evidence="8">Larvae</tissue>
    </source>
</reference>
<evidence type="ECO:0000313" key="8">
    <source>
        <dbReference type="EMBL" id="KAH7961159.1"/>
    </source>
</evidence>
<keyword evidence="4 6" id="KW-1133">Transmembrane helix</keyword>
<evidence type="ECO:0000256" key="1">
    <source>
        <dbReference type="ARBA" id="ARBA00004141"/>
    </source>
</evidence>
<accession>A0A9D4PYJ7</accession>
<dbReference type="VEuPathDB" id="VectorBase:RSAN_058015"/>
<dbReference type="PANTHER" id="PTHR43385">
    <property type="entry name" value="RIBOFLAVIN TRANSPORTER RIBJ"/>
    <property type="match status" value="1"/>
</dbReference>
<dbReference type="AlphaFoldDB" id="A0A9D4PYJ7"/>
<evidence type="ECO:0000256" key="6">
    <source>
        <dbReference type="SAM" id="Phobius"/>
    </source>
</evidence>
<gene>
    <name evidence="8" type="ORF">HPB52_004338</name>
</gene>
<dbReference type="SUPFAM" id="SSF103473">
    <property type="entry name" value="MFS general substrate transporter"/>
    <property type="match status" value="1"/>
</dbReference>
<feature type="transmembrane region" description="Helical" evidence="6">
    <location>
        <begin position="54"/>
        <end position="74"/>
    </location>
</feature>
<comment type="caution">
    <text evidence="8">The sequence shown here is derived from an EMBL/GenBank/DDBJ whole genome shotgun (WGS) entry which is preliminary data.</text>
</comment>
<dbReference type="InterPro" id="IPR011701">
    <property type="entry name" value="MFS"/>
</dbReference>
<evidence type="ECO:0000256" key="2">
    <source>
        <dbReference type="ARBA" id="ARBA00022448"/>
    </source>
</evidence>
<sequence length="217" mass="23603">MQDGIVQMFSFFRCPMFVPLMATGVVYGYVFGTYMITIVDHAEGAAHASNEDGAILISVMAMGDFLSRIGTGYITDRHYITREWMLIINFTVQGVCFLLLANLATVANMAAVALVFGLNNGGTIASMPVLLADHLGDDHLPLTFGLHRLTMGVAALFRPLLIGYFKDKHDSYNGLYYLVAAACVLVAILWCVIVMADSIKGLILRRPIHANALAIPA</sequence>
<keyword evidence="2" id="KW-0813">Transport</keyword>
<dbReference type="Proteomes" id="UP000821837">
    <property type="component" value="Chromosome 3"/>
</dbReference>
<reference evidence="8" key="1">
    <citation type="journal article" date="2020" name="Cell">
        <title>Large-Scale Comparative Analyses of Tick Genomes Elucidate Their Genetic Diversity and Vector Capacities.</title>
        <authorList>
            <consortium name="Tick Genome and Microbiome Consortium (TIGMIC)"/>
            <person name="Jia N."/>
            <person name="Wang J."/>
            <person name="Shi W."/>
            <person name="Du L."/>
            <person name="Sun Y."/>
            <person name="Zhan W."/>
            <person name="Jiang J.F."/>
            <person name="Wang Q."/>
            <person name="Zhang B."/>
            <person name="Ji P."/>
            <person name="Bell-Sakyi L."/>
            <person name="Cui X.M."/>
            <person name="Yuan T.T."/>
            <person name="Jiang B.G."/>
            <person name="Yang W.F."/>
            <person name="Lam T.T."/>
            <person name="Chang Q.C."/>
            <person name="Ding S.J."/>
            <person name="Wang X.J."/>
            <person name="Zhu J.G."/>
            <person name="Ruan X.D."/>
            <person name="Zhao L."/>
            <person name="Wei J.T."/>
            <person name="Ye R.Z."/>
            <person name="Que T.C."/>
            <person name="Du C.H."/>
            <person name="Zhou Y.H."/>
            <person name="Cheng J.X."/>
            <person name="Dai P.F."/>
            <person name="Guo W.B."/>
            <person name="Han X.H."/>
            <person name="Huang E.J."/>
            <person name="Li L.F."/>
            <person name="Wei W."/>
            <person name="Gao Y.C."/>
            <person name="Liu J.Z."/>
            <person name="Shao H.Z."/>
            <person name="Wang X."/>
            <person name="Wang C.C."/>
            <person name="Yang T.C."/>
            <person name="Huo Q.B."/>
            <person name="Li W."/>
            <person name="Chen H.Y."/>
            <person name="Chen S.E."/>
            <person name="Zhou L.G."/>
            <person name="Ni X.B."/>
            <person name="Tian J.H."/>
            <person name="Sheng Y."/>
            <person name="Liu T."/>
            <person name="Pan Y.S."/>
            <person name="Xia L.Y."/>
            <person name="Li J."/>
            <person name="Zhao F."/>
            <person name="Cao W.C."/>
        </authorList>
    </citation>
    <scope>NUCLEOTIDE SEQUENCE</scope>
    <source>
        <strain evidence="8">Rsan-2018</strain>
    </source>
</reference>
<dbReference type="Gene3D" id="1.20.1250.20">
    <property type="entry name" value="MFS general substrate transporter like domains"/>
    <property type="match status" value="1"/>
</dbReference>
<feature type="transmembrane region" description="Helical" evidence="6">
    <location>
        <begin position="144"/>
        <end position="162"/>
    </location>
</feature>
<feature type="transmembrane region" description="Helical" evidence="6">
    <location>
        <begin position="12"/>
        <end position="34"/>
    </location>
</feature>
<keyword evidence="5 6" id="KW-0472">Membrane</keyword>
<dbReference type="EMBL" id="JABSTV010001249">
    <property type="protein sequence ID" value="KAH7961159.1"/>
    <property type="molecule type" value="Genomic_DNA"/>
</dbReference>
<organism evidence="8 9">
    <name type="scientific">Rhipicephalus sanguineus</name>
    <name type="common">Brown dog tick</name>
    <name type="synonym">Ixodes sanguineus</name>
    <dbReference type="NCBI Taxonomy" id="34632"/>
    <lineage>
        <taxon>Eukaryota</taxon>
        <taxon>Metazoa</taxon>
        <taxon>Ecdysozoa</taxon>
        <taxon>Arthropoda</taxon>
        <taxon>Chelicerata</taxon>
        <taxon>Arachnida</taxon>
        <taxon>Acari</taxon>
        <taxon>Parasitiformes</taxon>
        <taxon>Ixodida</taxon>
        <taxon>Ixodoidea</taxon>
        <taxon>Ixodidae</taxon>
        <taxon>Rhipicephalinae</taxon>
        <taxon>Rhipicephalus</taxon>
        <taxon>Rhipicephalus</taxon>
    </lineage>
</organism>
<dbReference type="InterPro" id="IPR036259">
    <property type="entry name" value="MFS_trans_sf"/>
</dbReference>
<dbReference type="PANTHER" id="PTHR43385:SF1">
    <property type="entry name" value="RIBOFLAVIN TRANSPORTER RIBJ"/>
    <property type="match status" value="1"/>
</dbReference>
<keyword evidence="9" id="KW-1185">Reference proteome</keyword>
<dbReference type="GO" id="GO:0016020">
    <property type="term" value="C:membrane"/>
    <property type="evidence" value="ECO:0007669"/>
    <property type="project" value="UniProtKB-SubCell"/>
</dbReference>
<protein>
    <recommendedName>
        <fullName evidence="7">Major facilitator superfamily (MFS) profile domain-containing protein</fullName>
    </recommendedName>
</protein>